<accession>A0A507B1U2</accession>
<dbReference type="EMBL" id="SKBQ01000004">
    <property type="protein sequence ID" value="TPX11259.1"/>
    <property type="molecule type" value="Genomic_DNA"/>
</dbReference>
<dbReference type="InterPro" id="IPR036237">
    <property type="entry name" value="Xyl_isomerase-like_sf"/>
</dbReference>
<dbReference type="InterPro" id="IPR013022">
    <property type="entry name" value="Xyl_isomerase-like_TIM-brl"/>
</dbReference>
<dbReference type="InterPro" id="IPR050312">
    <property type="entry name" value="IolE/XylAMocC-like"/>
</dbReference>
<dbReference type="GeneID" id="41968524"/>
<dbReference type="InParanoid" id="A0A507B1U2"/>
<dbReference type="SUPFAM" id="SSF51658">
    <property type="entry name" value="Xylose isomerase-like"/>
    <property type="match status" value="1"/>
</dbReference>
<dbReference type="OrthoDB" id="5360893at2759"/>
<evidence type="ECO:0000259" key="1">
    <source>
        <dbReference type="Pfam" id="PF01261"/>
    </source>
</evidence>
<organism evidence="2 3">
    <name type="scientific">Thyridium curvatum</name>
    <dbReference type="NCBI Taxonomy" id="1093900"/>
    <lineage>
        <taxon>Eukaryota</taxon>
        <taxon>Fungi</taxon>
        <taxon>Dikarya</taxon>
        <taxon>Ascomycota</taxon>
        <taxon>Pezizomycotina</taxon>
        <taxon>Sordariomycetes</taxon>
        <taxon>Sordariomycetidae</taxon>
        <taxon>Thyridiales</taxon>
        <taxon>Thyridiaceae</taxon>
        <taxon>Thyridium</taxon>
    </lineage>
</organism>
<dbReference type="PANTHER" id="PTHR12110">
    <property type="entry name" value="HYDROXYPYRUVATE ISOMERASE"/>
    <property type="match status" value="1"/>
</dbReference>
<evidence type="ECO:0000313" key="3">
    <source>
        <dbReference type="Proteomes" id="UP000319257"/>
    </source>
</evidence>
<dbReference type="Gene3D" id="3.20.20.150">
    <property type="entry name" value="Divalent-metal-dependent TIM barrel enzymes"/>
    <property type="match status" value="1"/>
</dbReference>
<feature type="domain" description="Xylose isomerase-like TIM barrel" evidence="1">
    <location>
        <begin position="24"/>
        <end position="333"/>
    </location>
</feature>
<protein>
    <recommendedName>
        <fullName evidence="1">Xylose isomerase-like TIM barrel domain-containing protein</fullName>
    </recommendedName>
</protein>
<proteinExistence type="predicted"/>
<gene>
    <name evidence="2" type="ORF">E0L32_001077</name>
</gene>
<keyword evidence="3" id="KW-1185">Reference proteome</keyword>
<dbReference type="PANTHER" id="PTHR12110:SF57">
    <property type="entry name" value="DIOXYGENASE, PUTATIVE-RELATED"/>
    <property type="match status" value="1"/>
</dbReference>
<reference evidence="2 3" key="1">
    <citation type="submission" date="2019-06" db="EMBL/GenBank/DDBJ databases">
        <title>Draft genome sequence of the filamentous fungus Phialemoniopsis curvata isolated from diesel fuel.</title>
        <authorList>
            <person name="Varaljay V.A."/>
            <person name="Lyon W.J."/>
            <person name="Crouch A.L."/>
            <person name="Drake C.E."/>
            <person name="Hollomon J.M."/>
            <person name="Nadeau L.J."/>
            <person name="Nunn H.S."/>
            <person name="Stevenson B.S."/>
            <person name="Bojanowski C.L."/>
            <person name="Crookes-Goodson W.J."/>
        </authorList>
    </citation>
    <scope>NUCLEOTIDE SEQUENCE [LARGE SCALE GENOMIC DNA]</scope>
    <source>
        <strain evidence="2 3">D216</strain>
    </source>
</reference>
<dbReference type="AlphaFoldDB" id="A0A507B1U2"/>
<name>A0A507B1U2_9PEZI</name>
<dbReference type="RefSeq" id="XP_030992970.1">
    <property type="nucleotide sequence ID" value="XM_031133473.1"/>
</dbReference>
<dbReference type="Proteomes" id="UP000319257">
    <property type="component" value="Unassembled WGS sequence"/>
</dbReference>
<sequence>MRFQPAIFSVSLGRAWLYDLENKIEQASKAGFKGIEIFYEDLDYSARKLAGNDHPTTEQILEAADHCHKTCQQNGLTIIGMQPFLFYEGLTDRAQHAKMIEKMKLWLQIAKRLHTDVIQIPSHFVLEGQEHTITEDREIIASDLRELADMGLAEEPPIRFAYENLCWAKYIDTWESLWDIVKRVDRPNFGMCLDTFNIAGSVWADPSSPTGKTPNADVDLELSLRRLVEEVDVNKVFYIQIVDAERLSSPLVAGHEFYTEGQPSRMSWSRNARAFAFEEEYNAYLPVEQIANAIIDGLGYRGYISMELFSRTLAYEGEHIPAEHAQRGMRAWKRVVERLKLQLH</sequence>
<dbReference type="Pfam" id="PF01261">
    <property type="entry name" value="AP_endonuc_2"/>
    <property type="match status" value="1"/>
</dbReference>
<comment type="caution">
    <text evidence="2">The sequence shown here is derived from an EMBL/GenBank/DDBJ whole genome shotgun (WGS) entry which is preliminary data.</text>
</comment>
<dbReference type="STRING" id="1093900.A0A507B1U2"/>
<evidence type="ECO:0000313" key="2">
    <source>
        <dbReference type="EMBL" id="TPX11259.1"/>
    </source>
</evidence>